<dbReference type="RefSeq" id="WP_185051114.1">
    <property type="nucleotide sequence ID" value="NZ_BAABIX010000053.1"/>
</dbReference>
<accession>A0A840PDW2</accession>
<dbReference type="AlphaFoldDB" id="A0A840PDW2"/>
<keyword evidence="1" id="KW-0418">Kinase</keyword>
<evidence type="ECO:0000259" key="3">
    <source>
        <dbReference type="Pfam" id="PF13581"/>
    </source>
</evidence>
<dbReference type="Gene3D" id="3.30.565.10">
    <property type="entry name" value="Histidine kinase-like ATPase, C-terminal domain"/>
    <property type="match status" value="1"/>
</dbReference>
<gene>
    <name evidence="4" type="ORF">HNP84_003961</name>
</gene>
<dbReference type="CDD" id="cd16936">
    <property type="entry name" value="HATPase_RsbW-like"/>
    <property type="match status" value="1"/>
</dbReference>
<protein>
    <submittedName>
        <fullName evidence="4">Anti-sigma regulatory factor (Ser/Thr protein kinase)</fullName>
    </submittedName>
</protein>
<dbReference type="InterPro" id="IPR050267">
    <property type="entry name" value="Anti-sigma-factor_SerPK"/>
</dbReference>
<name>A0A840PDW2_9ACTN</name>
<dbReference type="PANTHER" id="PTHR35526">
    <property type="entry name" value="ANTI-SIGMA-F FACTOR RSBW-RELATED"/>
    <property type="match status" value="1"/>
</dbReference>
<dbReference type="GO" id="GO:0004674">
    <property type="term" value="F:protein serine/threonine kinase activity"/>
    <property type="evidence" value="ECO:0007669"/>
    <property type="project" value="UniProtKB-KW"/>
</dbReference>
<dbReference type="InterPro" id="IPR036890">
    <property type="entry name" value="HATPase_C_sf"/>
</dbReference>
<organism evidence="4 5">
    <name type="scientific">Thermocatellispora tengchongensis</name>
    <dbReference type="NCBI Taxonomy" id="1073253"/>
    <lineage>
        <taxon>Bacteria</taxon>
        <taxon>Bacillati</taxon>
        <taxon>Actinomycetota</taxon>
        <taxon>Actinomycetes</taxon>
        <taxon>Streptosporangiales</taxon>
        <taxon>Streptosporangiaceae</taxon>
        <taxon>Thermocatellispora</taxon>
    </lineage>
</organism>
<evidence type="ECO:0000313" key="4">
    <source>
        <dbReference type="EMBL" id="MBB5134235.1"/>
    </source>
</evidence>
<proteinExistence type="predicted"/>
<dbReference type="PANTHER" id="PTHR35526:SF3">
    <property type="entry name" value="ANTI-SIGMA-F FACTOR RSBW"/>
    <property type="match status" value="1"/>
</dbReference>
<comment type="caution">
    <text evidence="4">The sequence shown here is derived from an EMBL/GenBank/DDBJ whole genome shotgun (WGS) entry which is preliminary data.</text>
</comment>
<dbReference type="EMBL" id="JACHGN010000007">
    <property type="protein sequence ID" value="MBB5134235.1"/>
    <property type="molecule type" value="Genomic_DNA"/>
</dbReference>
<dbReference type="SUPFAM" id="SSF55874">
    <property type="entry name" value="ATPase domain of HSP90 chaperone/DNA topoisomerase II/histidine kinase"/>
    <property type="match status" value="1"/>
</dbReference>
<feature type="domain" description="Histidine kinase/HSP90-like ATPase" evidence="3">
    <location>
        <begin position="43"/>
        <end position="143"/>
    </location>
</feature>
<keyword evidence="1" id="KW-0723">Serine/threonine-protein kinase</keyword>
<dbReference type="InterPro" id="IPR003594">
    <property type="entry name" value="HATPase_dom"/>
</dbReference>
<feature type="region of interest" description="Disordered" evidence="2">
    <location>
        <begin position="1"/>
        <end position="24"/>
    </location>
</feature>
<evidence type="ECO:0000256" key="1">
    <source>
        <dbReference type="ARBA" id="ARBA00022527"/>
    </source>
</evidence>
<sequence length="158" mass="17013">MQPYSDEPAGWAAHATATEQQGAGDMPATVSECVLAGNDRAPRAAREFVGKALSGHPRLEDLIQIVSELTTNAVRHSRSRRPGGRVNVSVVAGIGYGGVRFAGVTVTDDGSDRQPCVQRCPRVEESGYGLALVEELADRWGHYILDQRRTVWATVTTP</sequence>
<dbReference type="Pfam" id="PF13581">
    <property type="entry name" value="HATPase_c_2"/>
    <property type="match status" value="1"/>
</dbReference>
<dbReference type="Proteomes" id="UP000578449">
    <property type="component" value="Unassembled WGS sequence"/>
</dbReference>
<evidence type="ECO:0000256" key="2">
    <source>
        <dbReference type="SAM" id="MobiDB-lite"/>
    </source>
</evidence>
<reference evidence="4 5" key="1">
    <citation type="submission" date="2020-08" db="EMBL/GenBank/DDBJ databases">
        <title>Genomic Encyclopedia of Type Strains, Phase IV (KMG-IV): sequencing the most valuable type-strain genomes for metagenomic binning, comparative biology and taxonomic classification.</title>
        <authorList>
            <person name="Goeker M."/>
        </authorList>
    </citation>
    <scope>NUCLEOTIDE SEQUENCE [LARGE SCALE GENOMIC DNA]</scope>
    <source>
        <strain evidence="4 5">DSM 45615</strain>
    </source>
</reference>
<keyword evidence="5" id="KW-1185">Reference proteome</keyword>
<keyword evidence="1" id="KW-0808">Transferase</keyword>
<evidence type="ECO:0000313" key="5">
    <source>
        <dbReference type="Proteomes" id="UP000578449"/>
    </source>
</evidence>